<reference evidence="3 4" key="1">
    <citation type="submission" date="2020-05" db="EMBL/GenBank/DDBJ databases">
        <authorList>
            <person name="Whitworth D."/>
        </authorList>
    </citation>
    <scope>NUCLEOTIDE SEQUENCE [LARGE SCALE GENOMIC DNA]</scope>
    <source>
        <strain evidence="3 4">AM005</strain>
    </source>
</reference>
<dbReference type="PANTHER" id="PTHR31157">
    <property type="entry name" value="SCP DOMAIN-CONTAINING PROTEIN"/>
    <property type="match status" value="1"/>
</dbReference>
<evidence type="ECO:0000313" key="4">
    <source>
        <dbReference type="Proteomes" id="UP000533080"/>
    </source>
</evidence>
<comment type="caution">
    <text evidence="3">The sequence shown here is derived from an EMBL/GenBank/DDBJ whole genome shotgun (WGS) entry which is preliminary data.</text>
</comment>
<dbReference type="SUPFAM" id="SSF55797">
    <property type="entry name" value="PR-1-like"/>
    <property type="match status" value="1"/>
</dbReference>
<feature type="chain" id="PRO_5030865998" evidence="1">
    <location>
        <begin position="25"/>
        <end position="213"/>
    </location>
</feature>
<dbReference type="Pfam" id="PF00188">
    <property type="entry name" value="CAP"/>
    <property type="match status" value="1"/>
</dbReference>
<sequence length="213" mass="22661">MALHTPWKGAVMNARFLAVAVLGAAMFTGCGEPETSPETPTGEGVVIPPVETQEGSATVTAAAYCDDVTTWNSAWTALEDQVLVLVNERRAAGAVCGGVAKPPAPALSNNPQLRCAARKHSKDMGTNNFMSHTGSDGSTPWQRMNWAGYTYRNAAENIAAGYSTALAVVNGWMASTGHCNNIMNPALLEMGVGYFNAPSSTYRHYWTQAFGRQ</sequence>
<evidence type="ECO:0000256" key="1">
    <source>
        <dbReference type="SAM" id="SignalP"/>
    </source>
</evidence>
<gene>
    <name evidence="3" type="ORF">HNV28_35265</name>
</gene>
<keyword evidence="1" id="KW-0732">Signal</keyword>
<dbReference type="Gene3D" id="3.40.33.10">
    <property type="entry name" value="CAP"/>
    <property type="match status" value="1"/>
</dbReference>
<dbReference type="PANTHER" id="PTHR31157:SF1">
    <property type="entry name" value="SCP DOMAIN-CONTAINING PROTEIN"/>
    <property type="match status" value="1"/>
</dbReference>
<protein>
    <submittedName>
        <fullName evidence="3">CAP domain-containing protein</fullName>
    </submittedName>
</protein>
<evidence type="ECO:0000259" key="2">
    <source>
        <dbReference type="Pfam" id="PF00188"/>
    </source>
</evidence>
<dbReference type="AlphaFoldDB" id="A0A7Y4IQP0"/>
<dbReference type="EMBL" id="JABFNT010000203">
    <property type="protein sequence ID" value="NOJ83511.1"/>
    <property type="molecule type" value="Genomic_DNA"/>
</dbReference>
<feature type="signal peptide" evidence="1">
    <location>
        <begin position="1"/>
        <end position="24"/>
    </location>
</feature>
<dbReference type="InterPro" id="IPR014044">
    <property type="entry name" value="CAP_dom"/>
</dbReference>
<accession>A0A7Y4IQP0</accession>
<name>A0A7Y4IQP0_MYXXA</name>
<proteinExistence type="predicted"/>
<dbReference type="InterPro" id="IPR035940">
    <property type="entry name" value="CAP_sf"/>
</dbReference>
<evidence type="ECO:0000313" key="3">
    <source>
        <dbReference type="EMBL" id="NOJ83511.1"/>
    </source>
</evidence>
<dbReference type="Proteomes" id="UP000533080">
    <property type="component" value="Unassembled WGS sequence"/>
</dbReference>
<dbReference type="CDD" id="cd05379">
    <property type="entry name" value="CAP_bacterial"/>
    <property type="match status" value="1"/>
</dbReference>
<feature type="domain" description="SCP" evidence="2">
    <location>
        <begin position="85"/>
        <end position="210"/>
    </location>
</feature>
<organism evidence="3 4">
    <name type="scientific">Myxococcus xanthus</name>
    <dbReference type="NCBI Taxonomy" id="34"/>
    <lineage>
        <taxon>Bacteria</taxon>
        <taxon>Pseudomonadati</taxon>
        <taxon>Myxococcota</taxon>
        <taxon>Myxococcia</taxon>
        <taxon>Myxococcales</taxon>
        <taxon>Cystobacterineae</taxon>
        <taxon>Myxococcaceae</taxon>
        <taxon>Myxococcus</taxon>
    </lineage>
</organism>